<evidence type="ECO:0000313" key="7">
    <source>
        <dbReference type="Proteomes" id="UP000294824"/>
    </source>
</evidence>
<dbReference type="Proteomes" id="UP000029644">
    <property type="component" value="Unassembled WGS sequence"/>
</dbReference>
<sequence length="323" mass="37783">MNILITSAGRRVSLVEAFQKELTAVFPQGKVMTTDFNIKLSAACQVSDQSFQMPLVSDAGYFDRLLKVCLDNDIKLVIPTIDTELLLLAKKKKQFSDHGIKVIVASEEFVQMCRDKREIHVFFENHNVQIAKEYSKYDYKLPIFIKPKNGSRSIDTYTITKHEQLTKYHFKNDDLMFLKYLDHNEFDEYTCDLYYDKTHNLKCIVPRKRIEVRDGEVNKCVAEKGALVDYLKERLSFIDGAIGCLTAQFFKHKETNEIFGIEINARFGGGYPLSYFVGANYPKWLIQEYLQEEDITIEYFADWEENLLMLRYDKEVLVHDYKE</sequence>
<protein>
    <submittedName>
        <fullName evidence="3">ATP-grasp enzyme-like protein</fullName>
    </submittedName>
    <submittedName>
        <fullName evidence="4">Carbamoyl-phosphate synthase large subunit</fullName>
    </submittedName>
</protein>
<dbReference type="Pfam" id="PF15632">
    <property type="entry name" value="ATPgrasp_Ter"/>
    <property type="match status" value="1"/>
</dbReference>
<dbReference type="Gene3D" id="3.30.470.20">
    <property type="entry name" value="ATP-grasp fold, B domain"/>
    <property type="match status" value="1"/>
</dbReference>
<dbReference type="EMBL" id="BBNU01000001">
    <property type="protein sequence ID" value="GAL77603.1"/>
    <property type="molecule type" value="Genomic_DNA"/>
</dbReference>
<evidence type="ECO:0000313" key="2">
    <source>
        <dbReference type="EMBL" id="GAL64905.1"/>
    </source>
</evidence>
<accession>A0A090WN22</accession>
<dbReference type="AlphaFoldDB" id="A0A090WN22"/>
<dbReference type="InterPro" id="IPR048764">
    <property type="entry name" value="PylC_N"/>
</dbReference>
<dbReference type="EMBL" id="SORL01000007">
    <property type="protein sequence ID" value="TDY63653.1"/>
    <property type="molecule type" value="Genomic_DNA"/>
</dbReference>
<dbReference type="Proteomes" id="UP000029643">
    <property type="component" value="Unassembled WGS sequence"/>
</dbReference>
<dbReference type="InterPro" id="IPR013815">
    <property type="entry name" value="ATP_grasp_subdomain_1"/>
</dbReference>
<reference evidence="4 7" key="2">
    <citation type="submission" date="2019-03" db="EMBL/GenBank/DDBJ databases">
        <title>Genomic Encyclopedia of Type Strains, Phase III (KMG-III): the genomes of soil and plant-associated and newly described type strains.</title>
        <authorList>
            <person name="Whitman W."/>
        </authorList>
    </citation>
    <scope>NUCLEOTIDE SEQUENCE [LARGE SCALE GENOMIC DNA]</scope>
    <source>
        <strain evidence="4 7">CECT 8301</strain>
    </source>
</reference>
<gene>
    <name evidence="4" type="ORF">DFQ06_0542</name>
    <name evidence="3" type="ORF">JCM19274_5316</name>
    <name evidence="2" type="ORF">JCM19300_9</name>
</gene>
<dbReference type="Proteomes" id="UP000294824">
    <property type="component" value="Unassembled WGS sequence"/>
</dbReference>
<dbReference type="EMBL" id="BBNQ01000026">
    <property type="protein sequence ID" value="GAL64905.1"/>
    <property type="molecule type" value="Genomic_DNA"/>
</dbReference>
<name>A0A090WN22_9FLAO</name>
<feature type="domain" description="PylC N-terminal" evidence="1">
    <location>
        <begin position="3"/>
        <end position="103"/>
    </location>
</feature>
<keyword evidence="7" id="KW-1185">Reference proteome</keyword>
<reference evidence="5 6" key="1">
    <citation type="journal article" date="2014" name="Genome Announc.">
        <title>Draft Genome Sequences of Marine Flavobacterium Algibacter lectus Strains SS8 and NR4.</title>
        <authorList>
            <person name="Takatani N."/>
            <person name="Nakanishi M."/>
            <person name="Meirelles P."/>
            <person name="Mino S."/>
            <person name="Suda W."/>
            <person name="Oshima K."/>
            <person name="Hattori M."/>
            <person name="Ohkuma M."/>
            <person name="Hosokawa M."/>
            <person name="Miyashita K."/>
            <person name="Thompson F.L."/>
            <person name="Niwa A."/>
            <person name="Sawabe T."/>
            <person name="Sawabe T."/>
        </authorList>
    </citation>
    <scope>NUCLEOTIDE SEQUENCE [LARGE SCALE GENOMIC DNA]</scope>
    <source>
        <strain evidence="3">JCM 19274</strain>
        <strain evidence="2 6">JCM 19300</strain>
        <strain evidence="5">JCM19274</strain>
    </source>
</reference>
<dbReference type="GO" id="GO:0005524">
    <property type="term" value="F:ATP binding"/>
    <property type="evidence" value="ECO:0007669"/>
    <property type="project" value="InterPro"/>
</dbReference>
<evidence type="ECO:0000313" key="6">
    <source>
        <dbReference type="Proteomes" id="UP000029644"/>
    </source>
</evidence>
<evidence type="ECO:0000313" key="3">
    <source>
        <dbReference type="EMBL" id="GAL77603.1"/>
    </source>
</evidence>
<proteinExistence type="predicted"/>
<comment type="caution">
    <text evidence="3">The sequence shown here is derived from an EMBL/GenBank/DDBJ whole genome shotgun (WGS) entry which is preliminary data.</text>
</comment>
<dbReference type="Gene3D" id="3.30.1490.20">
    <property type="entry name" value="ATP-grasp fold, A domain"/>
    <property type="match status" value="1"/>
</dbReference>
<dbReference type="OrthoDB" id="9803907at2"/>
<evidence type="ECO:0000313" key="4">
    <source>
        <dbReference type="EMBL" id="TDY63653.1"/>
    </source>
</evidence>
<accession>A0A4R8MCX1</accession>
<evidence type="ECO:0000313" key="5">
    <source>
        <dbReference type="Proteomes" id="UP000029643"/>
    </source>
</evidence>
<dbReference type="SUPFAM" id="SSF56059">
    <property type="entry name" value="Glutathione synthetase ATP-binding domain-like"/>
    <property type="match status" value="1"/>
</dbReference>
<evidence type="ECO:0000259" key="1">
    <source>
        <dbReference type="Pfam" id="PF21360"/>
    </source>
</evidence>
<dbReference type="Gene3D" id="3.40.50.20">
    <property type="match status" value="1"/>
</dbReference>
<organism evidence="3 5">
    <name type="scientific">Algibacter lectus</name>
    <dbReference type="NCBI Taxonomy" id="221126"/>
    <lineage>
        <taxon>Bacteria</taxon>
        <taxon>Pseudomonadati</taxon>
        <taxon>Bacteroidota</taxon>
        <taxon>Flavobacteriia</taxon>
        <taxon>Flavobacteriales</taxon>
        <taxon>Flavobacteriaceae</taxon>
        <taxon>Algibacter</taxon>
    </lineage>
</organism>
<dbReference type="RefSeq" id="WP_042494953.1">
    <property type="nucleotide sequence ID" value="NZ_BBNQ01000026.1"/>
</dbReference>
<dbReference type="Pfam" id="PF21360">
    <property type="entry name" value="PylC-like_N"/>
    <property type="match status" value="1"/>
</dbReference>
<dbReference type="STRING" id="221126.SAMN04489722_102284"/>